<evidence type="ECO:0000313" key="1">
    <source>
        <dbReference type="EMBL" id="RBR03581.1"/>
    </source>
</evidence>
<reference evidence="1 2" key="1">
    <citation type="submission" date="2018-06" db="EMBL/GenBank/DDBJ databases">
        <title>Fusarium incarnatum-equiseti species complex species 28.</title>
        <authorList>
            <person name="Gardiner D.M."/>
        </authorList>
    </citation>
    <scope>NUCLEOTIDE SEQUENCE [LARGE SCALE GENOMIC DNA]</scope>
    <source>
        <strain evidence="1 2">FIESC_28</strain>
    </source>
</reference>
<dbReference type="RefSeq" id="XP_031010087.1">
    <property type="nucleotide sequence ID" value="XM_031165852.1"/>
</dbReference>
<dbReference type="EMBL" id="QKXC01000472">
    <property type="protein sequence ID" value="RBR03581.1"/>
    <property type="molecule type" value="Genomic_DNA"/>
</dbReference>
<dbReference type="GeneID" id="42001148"/>
<protein>
    <submittedName>
        <fullName evidence="1">Uncharacterized protein</fullName>
    </submittedName>
</protein>
<name>A0A366QF85_9HYPO</name>
<sequence length="434" mass="49173">MESLPSEVLHNIFSSFCSYCQGVTPIFRADDIKIVDFYKAVTNSEVDRPIHYHRQTLCSLSRVSRQIRQIAQPILHYQFDIILRSPIAEPQNWRLEPFLRTITARLDLARLVAYLNIGSDMVAQLDIKAARRVYLQALKTLGVGVDKILAKRAENTNPDLEIPRPMPFEFAEYDLNGSVFKDRYMFLKQFLLENCESSVCAPPLKEVATTELMMVLLALPPNLETLVINDNFFEGSMMSTALEAFGVTSLNLKSVVSIQFPCGIVKISPHLQSLIIGDVKKPVRIPHAGTLFYWGHVADGSNRIAAKDYHSLTLIDSNREAHDFPYTILKDGLQKLAAARSTFSCLKKIRCDLEYSKYDSDTKQTFALLGVDFVYETFEWKTGMGILGTVEWPFGRADTPESFLDPRERESKELFLSGEMEFSDEEDAAGYAMM</sequence>
<proteinExistence type="predicted"/>
<dbReference type="OrthoDB" id="2520703at2759"/>
<accession>A0A366QF85</accession>
<dbReference type="Proteomes" id="UP000253153">
    <property type="component" value="Unassembled WGS sequence"/>
</dbReference>
<comment type="caution">
    <text evidence="1">The sequence shown here is derived from an EMBL/GenBank/DDBJ whole genome shotgun (WGS) entry which is preliminary data.</text>
</comment>
<evidence type="ECO:0000313" key="2">
    <source>
        <dbReference type="Proteomes" id="UP000253153"/>
    </source>
</evidence>
<dbReference type="AlphaFoldDB" id="A0A366QF85"/>
<gene>
    <name evidence="1" type="ORF">FIESC28_11738</name>
</gene>
<organism evidence="1 2">
    <name type="scientific">Fusarium coffeatum</name>
    <dbReference type="NCBI Taxonomy" id="231269"/>
    <lineage>
        <taxon>Eukaryota</taxon>
        <taxon>Fungi</taxon>
        <taxon>Dikarya</taxon>
        <taxon>Ascomycota</taxon>
        <taxon>Pezizomycotina</taxon>
        <taxon>Sordariomycetes</taxon>
        <taxon>Hypocreomycetidae</taxon>
        <taxon>Hypocreales</taxon>
        <taxon>Nectriaceae</taxon>
        <taxon>Fusarium</taxon>
        <taxon>Fusarium incarnatum-equiseti species complex</taxon>
    </lineage>
</organism>
<keyword evidence="2" id="KW-1185">Reference proteome</keyword>